<accession>A0ACB8ABV5</accession>
<comment type="caution">
    <text evidence="1">The sequence shown here is derived from an EMBL/GenBank/DDBJ whole genome shotgun (WGS) entry which is preliminary data.</text>
</comment>
<evidence type="ECO:0000313" key="2">
    <source>
        <dbReference type="Proteomes" id="UP000790377"/>
    </source>
</evidence>
<evidence type="ECO:0000313" key="1">
    <source>
        <dbReference type="EMBL" id="KAH7910608.1"/>
    </source>
</evidence>
<name>A0ACB8ABV5_9AGAM</name>
<reference evidence="1" key="1">
    <citation type="journal article" date="2021" name="New Phytol.">
        <title>Evolutionary innovations through gain and loss of genes in the ectomycorrhizal Boletales.</title>
        <authorList>
            <person name="Wu G."/>
            <person name="Miyauchi S."/>
            <person name="Morin E."/>
            <person name="Kuo A."/>
            <person name="Drula E."/>
            <person name="Varga T."/>
            <person name="Kohler A."/>
            <person name="Feng B."/>
            <person name="Cao Y."/>
            <person name="Lipzen A."/>
            <person name="Daum C."/>
            <person name="Hundley H."/>
            <person name="Pangilinan J."/>
            <person name="Johnson J."/>
            <person name="Barry K."/>
            <person name="LaButti K."/>
            <person name="Ng V."/>
            <person name="Ahrendt S."/>
            <person name="Min B."/>
            <person name="Choi I.G."/>
            <person name="Park H."/>
            <person name="Plett J.M."/>
            <person name="Magnuson J."/>
            <person name="Spatafora J.W."/>
            <person name="Nagy L.G."/>
            <person name="Henrissat B."/>
            <person name="Grigoriev I.V."/>
            <person name="Yang Z.L."/>
            <person name="Xu J."/>
            <person name="Martin F.M."/>
        </authorList>
    </citation>
    <scope>NUCLEOTIDE SEQUENCE</scope>
    <source>
        <strain evidence="1">ATCC 28755</strain>
    </source>
</reference>
<gene>
    <name evidence="1" type="ORF">BJ138DRAFT_1126700</name>
</gene>
<dbReference type="Proteomes" id="UP000790377">
    <property type="component" value="Unassembled WGS sequence"/>
</dbReference>
<protein>
    <submittedName>
        <fullName evidence="1">WD40-repeat-containing domain protein</fullName>
    </submittedName>
</protein>
<dbReference type="EMBL" id="MU267706">
    <property type="protein sequence ID" value="KAH7910608.1"/>
    <property type="molecule type" value="Genomic_DNA"/>
</dbReference>
<keyword evidence="2" id="KW-1185">Reference proteome</keyword>
<organism evidence="1 2">
    <name type="scientific">Hygrophoropsis aurantiaca</name>
    <dbReference type="NCBI Taxonomy" id="72124"/>
    <lineage>
        <taxon>Eukaryota</taxon>
        <taxon>Fungi</taxon>
        <taxon>Dikarya</taxon>
        <taxon>Basidiomycota</taxon>
        <taxon>Agaricomycotina</taxon>
        <taxon>Agaricomycetes</taxon>
        <taxon>Agaricomycetidae</taxon>
        <taxon>Boletales</taxon>
        <taxon>Coniophorineae</taxon>
        <taxon>Hygrophoropsidaceae</taxon>
        <taxon>Hygrophoropsis</taxon>
    </lineage>
</organism>
<sequence length="642" mass="69520">MSTSISPELELEDPAPHPATKVFKGHTKRVVSVAYFKDGKRVISGSRDNTIRIWNVENGKEEGSMLHGSMVKSILISPNEKKLVIGGGGTTLWDLESRAVVWKTKEAAWGLAFSPNAQLIAAGGTHREIIVLLDVESGRRTREPLQVGESVQCLAFSPDGTRLAAGTRGGQVEVFDVTTGKRVVGPINAHTAVVVSLVFAIDGQQFLTASWDKSIQVWDSATGQEVGEPMLGHTSSIHEIALSGDGRHIASVSYDRTVCIWDLRTRQQTGDPLQAQDSVHSVAWSSDGLSIVVGDDKGNISLSSPPLPIVPRSRANSASSSILNLPIGPLPTPPRSPELDDGAAEENDWEYSTNESFDSVFDLPADGTRPAQRRKRKRRRAAPVASSSTPAPPISASTFIPSRRFNCINVLSFQVVRNAPPVIINAPRRSPLPPPPPDQTPSPPARPTADAHAPRKNRNEPLESQPVEPSPVPSAPADDIEMQPRPTQTISPSTELPADHAEAVTPKSRVSRLLTRSKRRPTSTTPGPENIEMRPPPSARRHRRAQNPPPRTRPRRQSQSEVVNVAAGRLDQRLAASSNKWTDKIDWLDYICFCMCCPWNKVISESDSEHQGNQTAAGAGGSSGSSESESARESPVNLTDIY</sequence>
<proteinExistence type="predicted"/>